<evidence type="ECO:0000256" key="1">
    <source>
        <dbReference type="ARBA" id="ARBA00022690"/>
    </source>
</evidence>
<dbReference type="SUPFAM" id="SSF57567">
    <property type="entry name" value="Serine protease inhibitors"/>
    <property type="match status" value="2"/>
</dbReference>
<keyword evidence="5" id="KW-1185">Reference proteome</keyword>
<protein>
    <recommendedName>
        <fullName evidence="3">TIL domain-containing protein</fullName>
    </recommendedName>
</protein>
<dbReference type="InterPro" id="IPR002919">
    <property type="entry name" value="TIL_dom"/>
</dbReference>
<name>A0AAV7PYX6_PLEWA</name>
<keyword evidence="1" id="KW-0646">Protease inhibitor</keyword>
<reference evidence="4" key="1">
    <citation type="journal article" date="2022" name="bioRxiv">
        <title>Sequencing and chromosome-scale assembly of the giantPleurodeles waltlgenome.</title>
        <authorList>
            <person name="Brown T."/>
            <person name="Elewa A."/>
            <person name="Iarovenko S."/>
            <person name="Subramanian E."/>
            <person name="Araus A.J."/>
            <person name="Petzold A."/>
            <person name="Susuki M."/>
            <person name="Suzuki K.-i.T."/>
            <person name="Hayashi T."/>
            <person name="Toyoda A."/>
            <person name="Oliveira C."/>
            <person name="Osipova E."/>
            <person name="Leigh N.D."/>
            <person name="Simon A."/>
            <person name="Yun M.H."/>
        </authorList>
    </citation>
    <scope>NUCLEOTIDE SEQUENCE</scope>
    <source>
        <strain evidence="4">20211129_DDA</strain>
        <tissue evidence="4">Liver</tissue>
    </source>
</reference>
<evidence type="ECO:0000259" key="3">
    <source>
        <dbReference type="Pfam" id="PF01826"/>
    </source>
</evidence>
<evidence type="ECO:0000313" key="5">
    <source>
        <dbReference type="Proteomes" id="UP001066276"/>
    </source>
</evidence>
<dbReference type="EMBL" id="JANPWB010000011">
    <property type="protein sequence ID" value="KAJ1132124.1"/>
    <property type="molecule type" value="Genomic_DNA"/>
</dbReference>
<dbReference type="FunFam" id="2.10.25.10:FF:000055">
    <property type="entry name" value="alpha-tectorin isoform X1"/>
    <property type="match status" value="1"/>
</dbReference>
<dbReference type="PANTHER" id="PTHR23259">
    <property type="entry name" value="RIDDLE"/>
    <property type="match status" value="1"/>
</dbReference>
<keyword evidence="2" id="KW-1015">Disulfide bond</keyword>
<proteinExistence type="predicted"/>
<dbReference type="InterPro" id="IPR051368">
    <property type="entry name" value="SerProtInhib-TIL_Domain"/>
</dbReference>
<dbReference type="GO" id="GO:0030414">
    <property type="term" value="F:peptidase inhibitor activity"/>
    <property type="evidence" value="ECO:0007669"/>
    <property type="project" value="UniProtKB-KW"/>
</dbReference>
<feature type="domain" description="TIL" evidence="3">
    <location>
        <begin position="123"/>
        <end position="177"/>
    </location>
</feature>
<organism evidence="4 5">
    <name type="scientific">Pleurodeles waltl</name>
    <name type="common">Iberian ribbed newt</name>
    <dbReference type="NCBI Taxonomy" id="8319"/>
    <lineage>
        <taxon>Eukaryota</taxon>
        <taxon>Metazoa</taxon>
        <taxon>Chordata</taxon>
        <taxon>Craniata</taxon>
        <taxon>Vertebrata</taxon>
        <taxon>Euteleostomi</taxon>
        <taxon>Amphibia</taxon>
        <taxon>Batrachia</taxon>
        <taxon>Caudata</taxon>
        <taxon>Salamandroidea</taxon>
        <taxon>Salamandridae</taxon>
        <taxon>Pleurodelinae</taxon>
        <taxon>Pleurodeles</taxon>
    </lineage>
</organism>
<sequence length="180" mass="20511">MTSTIPSKHPWLYKLHAPPNSNRFQTVVLPKAKEAEENFMMMKTQLLCFLLVLDCYFTREAEECPQHQHFTVCWGGCQENCVDRNEEKPCYRLCIAGCICDEGYILQYEGSPTCVRKEDCESCPQNAYFSPCGARCQTTCENYNQEKTICPYECAPGCVCMEGYAMHNDKCIPTSECGSQ</sequence>
<dbReference type="Gene3D" id="2.10.25.10">
    <property type="entry name" value="Laminin"/>
    <property type="match status" value="2"/>
</dbReference>
<evidence type="ECO:0000256" key="2">
    <source>
        <dbReference type="ARBA" id="ARBA00023157"/>
    </source>
</evidence>
<dbReference type="Proteomes" id="UP001066276">
    <property type="component" value="Chromosome 7"/>
</dbReference>
<evidence type="ECO:0000313" key="4">
    <source>
        <dbReference type="EMBL" id="KAJ1132124.1"/>
    </source>
</evidence>
<gene>
    <name evidence="4" type="ORF">NDU88_010453</name>
</gene>
<comment type="caution">
    <text evidence="4">The sequence shown here is derived from an EMBL/GenBank/DDBJ whole genome shotgun (WGS) entry which is preliminary data.</text>
</comment>
<dbReference type="CDD" id="cd19941">
    <property type="entry name" value="TIL"/>
    <property type="match status" value="2"/>
</dbReference>
<dbReference type="AlphaFoldDB" id="A0AAV7PYX6"/>
<feature type="domain" description="TIL" evidence="3">
    <location>
        <begin position="64"/>
        <end position="120"/>
    </location>
</feature>
<dbReference type="PANTHER" id="PTHR23259:SF82">
    <property type="entry name" value="SERINE PROTEASE INHIBITOR 1 PROTEIN"/>
    <property type="match status" value="1"/>
</dbReference>
<accession>A0AAV7PYX6</accession>
<dbReference type="Pfam" id="PF01826">
    <property type="entry name" value="TIL"/>
    <property type="match status" value="2"/>
</dbReference>
<dbReference type="InterPro" id="IPR036084">
    <property type="entry name" value="Ser_inhib-like_sf"/>
</dbReference>